<evidence type="ECO:0000259" key="4">
    <source>
        <dbReference type="Pfam" id="PF17135"/>
    </source>
</evidence>
<feature type="domain" description="Large ribosomal subunit protein uL15/eL18" evidence="4">
    <location>
        <begin position="217"/>
        <end position="249"/>
    </location>
</feature>
<keyword evidence="6" id="KW-1185">Reference proteome</keyword>
<dbReference type="Gene3D" id="3.100.10.10">
    <property type="match status" value="1"/>
</dbReference>
<dbReference type="AlphaFoldDB" id="A0A8J5HVC1"/>
<dbReference type="GO" id="GO:0005840">
    <property type="term" value="C:ribosome"/>
    <property type="evidence" value="ECO:0007669"/>
    <property type="project" value="UniProtKB-KW"/>
</dbReference>
<evidence type="ECO:0000256" key="3">
    <source>
        <dbReference type="SAM" id="MobiDB-lite"/>
    </source>
</evidence>
<evidence type="ECO:0000313" key="6">
    <source>
        <dbReference type="Proteomes" id="UP000734854"/>
    </source>
</evidence>
<feature type="region of interest" description="Disordered" evidence="3">
    <location>
        <begin position="57"/>
        <end position="90"/>
    </location>
</feature>
<dbReference type="Proteomes" id="UP000734854">
    <property type="component" value="Unassembled WGS sequence"/>
</dbReference>
<evidence type="ECO:0000256" key="2">
    <source>
        <dbReference type="ARBA" id="ARBA00023274"/>
    </source>
</evidence>
<keyword evidence="2" id="KW-0687">Ribonucleoprotein</keyword>
<comment type="caution">
    <text evidence="5">The sequence shown here is derived from an EMBL/GenBank/DDBJ whole genome shotgun (WGS) entry which is preliminary data.</text>
</comment>
<proteinExistence type="predicted"/>
<organism evidence="5 6">
    <name type="scientific">Zingiber officinale</name>
    <name type="common">Ginger</name>
    <name type="synonym">Amomum zingiber</name>
    <dbReference type="NCBI Taxonomy" id="94328"/>
    <lineage>
        <taxon>Eukaryota</taxon>
        <taxon>Viridiplantae</taxon>
        <taxon>Streptophyta</taxon>
        <taxon>Embryophyta</taxon>
        <taxon>Tracheophyta</taxon>
        <taxon>Spermatophyta</taxon>
        <taxon>Magnoliopsida</taxon>
        <taxon>Liliopsida</taxon>
        <taxon>Zingiberales</taxon>
        <taxon>Zingiberaceae</taxon>
        <taxon>Zingiber</taxon>
    </lineage>
</organism>
<accession>A0A8J5HVC1</accession>
<reference evidence="5 6" key="1">
    <citation type="submission" date="2020-08" db="EMBL/GenBank/DDBJ databases">
        <title>Plant Genome Project.</title>
        <authorList>
            <person name="Zhang R.-G."/>
        </authorList>
    </citation>
    <scope>NUCLEOTIDE SEQUENCE [LARGE SCALE GENOMIC DNA]</scope>
    <source>
        <tissue evidence="5">Rhizome</tissue>
    </source>
</reference>
<evidence type="ECO:0000313" key="5">
    <source>
        <dbReference type="EMBL" id="KAG6531215.1"/>
    </source>
</evidence>
<dbReference type="EMBL" id="JACMSC010000002">
    <property type="protein sequence ID" value="KAG6531215.1"/>
    <property type="molecule type" value="Genomic_DNA"/>
</dbReference>
<dbReference type="InterPro" id="IPR021131">
    <property type="entry name" value="Ribosomal_uL15/eL18"/>
</dbReference>
<evidence type="ECO:0000256" key="1">
    <source>
        <dbReference type="ARBA" id="ARBA00022980"/>
    </source>
</evidence>
<name>A0A8J5HVC1_ZINOF</name>
<sequence>MQLPIGEGRDSIEAFKTSALLASSSSSSPPRPCFRKRVTDIKFDRWKRIGWMHRGAVRSKKRREPPGPDPAVGSRLRGPFLSEGGQARDDRRTPMVGAAFMDSGWIRRSVPIGRKEMSGGDDDRLKGRLSSSSTEVQALRQENQELRDWVTTLKRLVEGRVKVVEDGVRRYSSRLKIGYGFDSQETEDPQAEIRERDWYNVVTCHMDTPQAYVWHLQNFIFLRGPNNAREAVKHFGKAPGVQHSHTKLYPFSLWQLKNSAATGSQIDESQRLAGGSHSKQSHFLGHTQKYSGIGVTLSNITGTVSVRVKRHLSFRLLELSGG</sequence>
<dbReference type="GO" id="GO:1990904">
    <property type="term" value="C:ribonucleoprotein complex"/>
    <property type="evidence" value="ECO:0007669"/>
    <property type="project" value="UniProtKB-KW"/>
</dbReference>
<keyword evidence="1" id="KW-0689">Ribosomal protein</keyword>
<gene>
    <name evidence="5" type="ORF">ZIOFF_005005</name>
</gene>
<protein>
    <recommendedName>
        <fullName evidence="4">Large ribosomal subunit protein uL15/eL18 domain-containing protein</fullName>
    </recommendedName>
</protein>
<dbReference type="Pfam" id="PF17135">
    <property type="entry name" value="Ribosomal_L18"/>
    <property type="match status" value="1"/>
</dbReference>